<dbReference type="PROSITE" id="PS00435">
    <property type="entry name" value="PEROXIDASE_1"/>
    <property type="match status" value="1"/>
</dbReference>
<evidence type="ECO:0000256" key="14">
    <source>
        <dbReference type="RuleBase" id="RU003451"/>
    </source>
</evidence>
<dbReference type="EMBL" id="MEHK01000001">
    <property type="protein sequence ID" value="OEJ30896.1"/>
    <property type="molecule type" value="Genomic_DNA"/>
</dbReference>
<dbReference type="Gene3D" id="1.10.520.10">
    <property type="match status" value="2"/>
</dbReference>
<dbReference type="RefSeq" id="WP_069919043.1">
    <property type="nucleotide sequence ID" value="NZ_MEHK01000001.1"/>
</dbReference>
<keyword evidence="2 13" id="KW-0349">Heme</keyword>
<comment type="catalytic activity">
    <reaction evidence="8 13 14">
        <text>H2O2 + AH2 = A + 2 H2O</text>
        <dbReference type="Rhea" id="RHEA:30275"/>
        <dbReference type="ChEBI" id="CHEBI:13193"/>
        <dbReference type="ChEBI" id="CHEBI:15377"/>
        <dbReference type="ChEBI" id="CHEBI:16240"/>
        <dbReference type="ChEBI" id="CHEBI:17499"/>
        <dbReference type="EC" id="1.11.1.21"/>
    </reaction>
</comment>
<evidence type="ECO:0000256" key="5">
    <source>
        <dbReference type="ARBA" id="ARBA00023004"/>
    </source>
</evidence>
<dbReference type="GO" id="GO:0005829">
    <property type="term" value="C:cytosol"/>
    <property type="evidence" value="ECO:0007669"/>
    <property type="project" value="TreeGrafter"/>
</dbReference>
<reference evidence="17 18" key="1">
    <citation type="submission" date="2016-08" db="EMBL/GenBank/DDBJ databases">
        <title>The complete genome of Streptomyces subrutilus 10-1-1.</title>
        <authorList>
            <person name="Chen X."/>
        </authorList>
    </citation>
    <scope>NUCLEOTIDE SEQUENCE [LARGE SCALE GENOMIC DNA]</scope>
    <source>
        <strain evidence="17 18">10-1-1</strain>
    </source>
</reference>
<evidence type="ECO:0000256" key="9">
    <source>
        <dbReference type="ARBA" id="ARBA00056989"/>
    </source>
</evidence>
<dbReference type="InterPro" id="IPR000763">
    <property type="entry name" value="Catalase_peroxidase"/>
</dbReference>
<evidence type="ECO:0000256" key="2">
    <source>
        <dbReference type="ARBA" id="ARBA00022617"/>
    </source>
</evidence>
<feature type="binding site" description="axial binding residue" evidence="13">
    <location>
        <position position="272"/>
    </location>
    <ligand>
        <name>heme b</name>
        <dbReference type="ChEBI" id="CHEBI:60344"/>
    </ligand>
    <ligandPart>
        <name>Fe</name>
        <dbReference type="ChEBI" id="CHEBI:18248"/>
    </ligandPart>
</feature>
<dbReference type="CDD" id="cd08200">
    <property type="entry name" value="catalase_peroxidase_2"/>
    <property type="match status" value="1"/>
</dbReference>
<dbReference type="PANTHER" id="PTHR30555:SF0">
    <property type="entry name" value="CATALASE-PEROXIDASE"/>
    <property type="match status" value="1"/>
</dbReference>
<proteinExistence type="inferred from homology"/>
<dbReference type="NCBIfam" id="TIGR00198">
    <property type="entry name" value="cat_per_HPI"/>
    <property type="match status" value="1"/>
</dbReference>
<dbReference type="SUPFAM" id="SSF48113">
    <property type="entry name" value="Heme-dependent peroxidases"/>
    <property type="match status" value="2"/>
</dbReference>
<dbReference type="PRINTS" id="PR00460">
    <property type="entry name" value="BPEROXIDASE"/>
</dbReference>
<keyword evidence="1 13" id="KW-0575">Peroxidase</keyword>
<dbReference type="GO" id="GO:0042744">
    <property type="term" value="P:hydrogen peroxide catabolic process"/>
    <property type="evidence" value="ECO:0007669"/>
    <property type="project" value="UniProtKB-KW"/>
</dbReference>
<gene>
    <name evidence="13" type="primary">katG</name>
    <name evidence="17" type="ORF">BGK67_05630</name>
</gene>
<comment type="subunit">
    <text evidence="13">Homodimer or homotetramer.</text>
</comment>
<organism evidence="17 18">
    <name type="scientific">Streptomyces subrutilus</name>
    <dbReference type="NCBI Taxonomy" id="36818"/>
    <lineage>
        <taxon>Bacteria</taxon>
        <taxon>Bacillati</taxon>
        <taxon>Actinomycetota</taxon>
        <taxon>Actinomycetes</taxon>
        <taxon>Kitasatosporales</taxon>
        <taxon>Streptomycetaceae</taxon>
        <taxon>Streptomyces</taxon>
    </lineage>
</organism>
<evidence type="ECO:0000256" key="4">
    <source>
        <dbReference type="ARBA" id="ARBA00023002"/>
    </source>
</evidence>
<dbReference type="InterPro" id="IPR010255">
    <property type="entry name" value="Haem_peroxidase_sf"/>
</dbReference>
<dbReference type="CDD" id="cd00649">
    <property type="entry name" value="catalase_peroxidase_1"/>
    <property type="match status" value="1"/>
</dbReference>
<dbReference type="EC" id="1.11.1.21" evidence="11 13"/>
<keyword evidence="6 13" id="KW-0376">Hydrogen peroxide</keyword>
<keyword evidence="18" id="KW-1185">Reference proteome</keyword>
<comment type="similarity">
    <text evidence="10 13 14">Belongs to the peroxidase family. Peroxidase/catalase subfamily.</text>
</comment>
<comment type="PTM">
    <text evidence="13">Formation of the three residue Trp-Tyr-Met cross-link is important for the catalase, but not the peroxidase activity of the enzyme.</text>
</comment>
<keyword evidence="5 13" id="KW-0408">Iron</keyword>
<dbReference type="PROSITE" id="PS50873">
    <property type="entry name" value="PEROXIDASE_4"/>
    <property type="match status" value="1"/>
</dbReference>
<comment type="caution">
    <text evidence="17">The sequence shown here is derived from an EMBL/GenBank/DDBJ whole genome shotgun (WGS) entry which is preliminary data.</text>
</comment>
<dbReference type="FunFam" id="1.10.520.10:FF:000002">
    <property type="entry name" value="Catalase-peroxidase"/>
    <property type="match status" value="1"/>
</dbReference>
<dbReference type="PANTHER" id="PTHR30555">
    <property type="entry name" value="HYDROPEROXIDASE I, BIFUNCTIONAL CATALASE-PEROXIDASE"/>
    <property type="match status" value="1"/>
</dbReference>
<keyword evidence="4 13" id="KW-0560">Oxidoreductase</keyword>
<dbReference type="HAMAP" id="MF_01961">
    <property type="entry name" value="Catal_peroxid"/>
    <property type="match status" value="1"/>
</dbReference>
<protein>
    <recommendedName>
        <fullName evidence="12 13">Catalase-peroxidase</fullName>
        <shortName evidence="13">CP</shortName>
        <ecNumber evidence="11 13">1.11.1.21</ecNumber>
    </recommendedName>
    <alternativeName>
        <fullName evidence="13">Peroxidase/catalase</fullName>
    </alternativeName>
</protein>
<evidence type="ECO:0000256" key="15">
    <source>
        <dbReference type="SAM" id="MobiDB-lite"/>
    </source>
</evidence>
<evidence type="ECO:0000256" key="11">
    <source>
        <dbReference type="ARBA" id="ARBA00067012"/>
    </source>
</evidence>
<dbReference type="PRINTS" id="PR00458">
    <property type="entry name" value="PEROXIDASE"/>
</dbReference>
<name>A0A1E5PMU3_9ACTN</name>
<keyword evidence="3 13" id="KW-0479">Metal-binding</keyword>
<dbReference type="GO" id="GO:0004096">
    <property type="term" value="F:catalase activity"/>
    <property type="evidence" value="ECO:0007669"/>
    <property type="project" value="UniProtKB-UniRule"/>
</dbReference>
<comment type="cofactor">
    <cofactor evidence="13">
        <name>heme b</name>
        <dbReference type="ChEBI" id="CHEBI:60344"/>
    </cofactor>
    <text evidence="13">Binds 1 heme b (iron(II)-protoporphyrin IX) group per dimer.</text>
</comment>
<sequence length="737" mass="80363">MSENHDAIVVDAKTEGTGGCPVAHERAPHPTQGGGNRQWWPERLNLRILAKNPAVANPLGEEFDYAAAFEALDLAAVKRDIAEVLTSSQDWWPADFGNYGPLMIRMAWHSAGTYRISDGRGGAGAGQQRFAPLNSWPDNVNLDKARRLLWPVKQKYGQSISWADLMILTGNVALETMGFKTFGFAGGRADVWEADEDVYWGPETTWLDDQRYTGDRELESPLGAVQMGLIYVNPEGPNGNPDPVAAARDIRETFRRMAMNDEETVALIAGGHTFGKAHGAGPADHVGDDAEAAPLEAQGFGWANSFNSGKGADTITSGLEVTWTTTPAQWGHDFFKHLFEYEYELTRSPAGANQWVAKNAEAIIPDAHDASKKHLPTMLTTDLSLRFDPVYEQISRRFYENPDQFADAFARAWYKLTHRDMGPVVRYLGPEVPSETLLWQDPLPAREGEVVDAADIASLKERILASDLTIAQLVSAAWASASSFRGSDKRGGANGARIRLEPQRTWEVNNPDDLAQVLRTLEGIQESFNTGVKKVSLADLIVLAGSAAVEKAAKDGGVEIEVPFTPGRVDATQEQTDVESFAALEPAADGFRNYAGKGNRLPAEFLLVDRANLLTVSAPELTVLVGGLRVLGANHGGSKHGVFTDTPGTLSNDFFVNLLDMGTTWKSTSSAQDEFEGRDASGAVKWTGTRADLVFGSNSELRALAEVYASDDAKEKFVKDFVSAWDKVMNLDRFDLV</sequence>
<comment type="function">
    <text evidence="9 13">Bifunctional enzyme with both catalase and broad-spectrum peroxidase activity.</text>
</comment>
<accession>A0A1E5PMU3</accession>
<feature type="active site" description="Proton acceptor" evidence="13">
    <location>
        <position position="109"/>
    </location>
</feature>
<evidence type="ECO:0000256" key="13">
    <source>
        <dbReference type="HAMAP-Rule" id="MF_01961"/>
    </source>
</evidence>
<feature type="cross-link" description="Tryptophyl-tyrosyl-methioninium (Tyr-Met) (with Trp-108)" evidence="13">
    <location>
        <begin position="231"/>
        <end position="257"/>
    </location>
</feature>
<evidence type="ECO:0000256" key="3">
    <source>
        <dbReference type="ARBA" id="ARBA00022723"/>
    </source>
</evidence>
<evidence type="ECO:0000256" key="12">
    <source>
        <dbReference type="ARBA" id="ARBA00074141"/>
    </source>
</evidence>
<dbReference type="InterPro" id="IPR019794">
    <property type="entry name" value="Peroxidases_AS"/>
</dbReference>
<comment type="caution">
    <text evidence="13">Lacks conserved residue(s) required for the propagation of feature annotation.</text>
</comment>
<dbReference type="AlphaFoldDB" id="A0A1E5PMU3"/>
<feature type="site" description="Transition state stabilizer" evidence="13">
    <location>
        <position position="105"/>
    </location>
</feature>
<dbReference type="InterPro" id="IPR019793">
    <property type="entry name" value="Peroxidases_heam-ligand_BS"/>
</dbReference>
<dbReference type="Pfam" id="PF00141">
    <property type="entry name" value="peroxidase"/>
    <property type="match status" value="2"/>
</dbReference>
<feature type="region of interest" description="Disordered" evidence="15">
    <location>
        <begin position="11"/>
        <end position="38"/>
    </location>
</feature>
<dbReference type="InterPro" id="IPR002016">
    <property type="entry name" value="Haem_peroxidase"/>
</dbReference>
<dbReference type="STRING" id="36818.BGK67_05630"/>
<dbReference type="FunFam" id="1.10.420.10:FF:000002">
    <property type="entry name" value="Catalase-peroxidase"/>
    <property type="match status" value="1"/>
</dbReference>
<dbReference type="GO" id="GO:0046872">
    <property type="term" value="F:metal ion binding"/>
    <property type="evidence" value="ECO:0007669"/>
    <property type="project" value="UniProtKB-KW"/>
</dbReference>
<dbReference type="FunFam" id="1.10.420.10:FF:000004">
    <property type="entry name" value="Catalase-peroxidase"/>
    <property type="match status" value="1"/>
</dbReference>
<evidence type="ECO:0000256" key="8">
    <source>
        <dbReference type="ARBA" id="ARBA00051651"/>
    </source>
</evidence>
<feature type="domain" description="Plant heme peroxidase family profile" evidence="16">
    <location>
        <begin position="142"/>
        <end position="458"/>
    </location>
</feature>
<evidence type="ECO:0000313" key="18">
    <source>
        <dbReference type="Proteomes" id="UP000095705"/>
    </source>
</evidence>
<evidence type="ECO:0000256" key="10">
    <source>
        <dbReference type="ARBA" id="ARBA00060838"/>
    </source>
</evidence>
<evidence type="ECO:0000256" key="7">
    <source>
        <dbReference type="ARBA" id="ARBA00049145"/>
    </source>
</evidence>
<evidence type="ECO:0000313" key="17">
    <source>
        <dbReference type="EMBL" id="OEJ30896.1"/>
    </source>
</evidence>
<evidence type="ECO:0000259" key="16">
    <source>
        <dbReference type="PROSITE" id="PS50873"/>
    </source>
</evidence>
<dbReference type="Gene3D" id="1.10.420.10">
    <property type="entry name" value="Peroxidase, domain 2"/>
    <property type="match status" value="2"/>
</dbReference>
<dbReference type="NCBIfam" id="NF011635">
    <property type="entry name" value="PRK15061.1"/>
    <property type="match status" value="1"/>
</dbReference>
<dbReference type="Proteomes" id="UP000095705">
    <property type="component" value="Unassembled WGS sequence"/>
</dbReference>
<dbReference type="GO" id="GO:0020037">
    <property type="term" value="F:heme binding"/>
    <property type="evidence" value="ECO:0007669"/>
    <property type="project" value="InterPro"/>
</dbReference>
<dbReference type="GO" id="GO:0070301">
    <property type="term" value="P:cellular response to hydrogen peroxide"/>
    <property type="evidence" value="ECO:0007669"/>
    <property type="project" value="TreeGrafter"/>
</dbReference>
<evidence type="ECO:0000256" key="1">
    <source>
        <dbReference type="ARBA" id="ARBA00022559"/>
    </source>
</evidence>
<comment type="catalytic activity">
    <reaction evidence="7 13 14">
        <text>2 H2O2 = O2 + 2 H2O</text>
        <dbReference type="Rhea" id="RHEA:20309"/>
        <dbReference type="ChEBI" id="CHEBI:15377"/>
        <dbReference type="ChEBI" id="CHEBI:15379"/>
        <dbReference type="ChEBI" id="CHEBI:16240"/>
        <dbReference type="EC" id="1.11.1.21"/>
    </reaction>
</comment>
<evidence type="ECO:0000256" key="6">
    <source>
        <dbReference type="ARBA" id="ARBA00023324"/>
    </source>
</evidence>
<dbReference type="PROSITE" id="PS00436">
    <property type="entry name" value="PEROXIDASE_2"/>
    <property type="match status" value="1"/>
</dbReference>
<dbReference type="OrthoDB" id="9759743at2"/>